<dbReference type="GO" id="GO:0004519">
    <property type="term" value="F:endonuclease activity"/>
    <property type="evidence" value="ECO:0007669"/>
    <property type="project" value="UniProtKB-KW"/>
</dbReference>
<dbReference type="EMBL" id="ABEU02000020">
    <property type="protein sequence ID" value="PNR32714.1"/>
    <property type="molecule type" value="Genomic_DNA"/>
</dbReference>
<dbReference type="GO" id="GO:0006310">
    <property type="term" value="P:DNA recombination"/>
    <property type="evidence" value="ECO:0007669"/>
    <property type="project" value="UniProtKB-KW"/>
</dbReference>
<dbReference type="GO" id="GO:0003887">
    <property type="term" value="F:DNA-directed DNA polymerase activity"/>
    <property type="evidence" value="ECO:0007669"/>
    <property type="project" value="UniProtKB-KW"/>
</dbReference>
<dbReference type="GO" id="GO:0003964">
    <property type="term" value="F:RNA-directed DNA polymerase activity"/>
    <property type="evidence" value="ECO:0007669"/>
    <property type="project" value="UniProtKB-KW"/>
</dbReference>
<dbReference type="PANTHER" id="PTHR42648:SF11">
    <property type="entry name" value="TRANSPOSON TY4-P GAG-POL POLYPROTEIN"/>
    <property type="match status" value="1"/>
</dbReference>
<reference evidence="11" key="3">
    <citation type="submission" date="2020-12" db="UniProtKB">
        <authorList>
            <consortium name="EnsemblPlants"/>
        </authorList>
    </citation>
    <scope>IDENTIFICATION</scope>
</reference>
<dbReference type="GO" id="GO:0015074">
    <property type="term" value="P:DNA integration"/>
    <property type="evidence" value="ECO:0007669"/>
    <property type="project" value="UniProtKB-KW"/>
</dbReference>
<dbReference type="GO" id="GO:0003676">
    <property type="term" value="F:nucleic acid binding"/>
    <property type="evidence" value="ECO:0007669"/>
    <property type="project" value="InterPro"/>
</dbReference>
<protein>
    <recommendedName>
        <fullName evidence="13">Integrase catalytic domain-containing protein</fullName>
    </recommendedName>
</protein>
<keyword evidence="12" id="KW-1185">Reference proteome</keyword>
<name>A0A2K1ITV4_PHYPA</name>
<dbReference type="Proteomes" id="UP000006727">
    <property type="component" value="Chromosome 20"/>
</dbReference>
<evidence type="ECO:0000256" key="9">
    <source>
        <dbReference type="ARBA" id="ARBA00023172"/>
    </source>
</evidence>
<gene>
    <name evidence="10" type="ORF">PHYPA_024656</name>
</gene>
<evidence type="ECO:0000256" key="5">
    <source>
        <dbReference type="ARBA" id="ARBA00022842"/>
    </source>
</evidence>
<evidence type="ECO:0000256" key="7">
    <source>
        <dbReference type="ARBA" id="ARBA00022918"/>
    </source>
</evidence>
<keyword evidence="2" id="KW-0479">Metal-binding</keyword>
<dbReference type="InterPro" id="IPR039537">
    <property type="entry name" value="Retrotran_Ty1/copia-like"/>
</dbReference>
<keyword evidence="5" id="KW-0460">Magnesium</keyword>
<evidence type="ECO:0000256" key="1">
    <source>
        <dbReference type="ARBA" id="ARBA00022722"/>
    </source>
</evidence>
<reference evidence="10 12" key="2">
    <citation type="journal article" date="2018" name="Plant J.">
        <title>The Physcomitrella patens chromosome-scale assembly reveals moss genome structure and evolution.</title>
        <authorList>
            <person name="Lang D."/>
            <person name="Ullrich K.K."/>
            <person name="Murat F."/>
            <person name="Fuchs J."/>
            <person name="Jenkins J."/>
            <person name="Haas F.B."/>
            <person name="Piednoel M."/>
            <person name="Gundlach H."/>
            <person name="Van Bel M."/>
            <person name="Meyberg R."/>
            <person name="Vives C."/>
            <person name="Morata J."/>
            <person name="Symeonidi A."/>
            <person name="Hiss M."/>
            <person name="Muchero W."/>
            <person name="Kamisugi Y."/>
            <person name="Saleh O."/>
            <person name="Blanc G."/>
            <person name="Decker E.L."/>
            <person name="van Gessel N."/>
            <person name="Grimwood J."/>
            <person name="Hayes R.D."/>
            <person name="Graham S.W."/>
            <person name="Gunter L.E."/>
            <person name="McDaniel S.F."/>
            <person name="Hoernstein S.N.W."/>
            <person name="Larsson A."/>
            <person name="Li F.W."/>
            <person name="Perroud P.F."/>
            <person name="Phillips J."/>
            <person name="Ranjan P."/>
            <person name="Rokshar D.S."/>
            <person name="Rothfels C.J."/>
            <person name="Schneider L."/>
            <person name="Shu S."/>
            <person name="Stevenson D.W."/>
            <person name="Thummler F."/>
            <person name="Tillich M."/>
            <person name="Villarreal Aguilar J.C."/>
            <person name="Widiez T."/>
            <person name="Wong G.K."/>
            <person name="Wymore A."/>
            <person name="Zhang Y."/>
            <person name="Zimmer A.D."/>
            <person name="Quatrano R.S."/>
            <person name="Mayer K.F.X."/>
            <person name="Goodstein D."/>
            <person name="Casacuberta J.M."/>
            <person name="Vandepoele K."/>
            <person name="Reski R."/>
            <person name="Cuming A.C."/>
            <person name="Tuskan G.A."/>
            <person name="Maumus F."/>
            <person name="Salse J."/>
            <person name="Schmutz J."/>
            <person name="Rensing S.A."/>
        </authorList>
    </citation>
    <scope>NUCLEOTIDE SEQUENCE [LARGE SCALE GENOMIC DNA]</scope>
    <source>
        <strain evidence="11 12">cv. Gransden 2004</strain>
    </source>
</reference>
<evidence type="ECO:0000256" key="8">
    <source>
        <dbReference type="ARBA" id="ARBA00022932"/>
    </source>
</evidence>
<dbReference type="Gramene" id="Pp3c20_3370V3.1">
    <property type="protein sequence ID" value="PAC:32946114.CDS.1"/>
    <property type="gene ID" value="Pp3c20_3370"/>
</dbReference>
<keyword evidence="6" id="KW-0229">DNA integration</keyword>
<dbReference type="PANTHER" id="PTHR42648">
    <property type="entry name" value="TRANSPOSASE, PUTATIVE-RELATED"/>
    <property type="match status" value="1"/>
</dbReference>
<dbReference type="GO" id="GO:0016787">
    <property type="term" value="F:hydrolase activity"/>
    <property type="evidence" value="ECO:0007669"/>
    <property type="project" value="UniProtKB-KW"/>
</dbReference>
<dbReference type="AlphaFoldDB" id="A0A2K1ITV4"/>
<keyword evidence="9" id="KW-0233">DNA recombination</keyword>
<dbReference type="SUPFAM" id="SSF53098">
    <property type="entry name" value="Ribonuclease H-like"/>
    <property type="match status" value="1"/>
</dbReference>
<evidence type="ECO:0008006" key="13">
    <source>
        <dbReference type="Google" id="ProtNLM"/>
    </source>
</evidence>
<evidence type="ECO:0000256" key="6">
    <source>
        <dbReference type="ARBA" id="ARBA00022908"/>
    </source>
</evidence>
<dbReference type="InterPro" id="IPR036397">
    <property type="entry name" value="RNaseH_sf"/>
</dbReference>
<dbReference type="InterPro" id="IPR012337">
    <property type="entry name" value="RNaseH-like_sf"/>
</dbReference>
<organism evidence="10">
    <name type="scientific">Physcomitrium patens</name>
    <name type="common">Spreading-leaved earth moss</name>
    <name type="synonym">Physcomitrella patens</name>
    <dbReference type="NCBI Taxonomy" id="3218"/>
    <lineage>
        <taxon>Eukaryota</taxon>
        <taxon>Viridiplantae</taxon>
        <taxon>Streptophyta</taxon>
        <taxon>Embryophyta</taxon>
        <taxon>Bryophyta</taxon>
        <taxon>Bryophytina</taxon>
        <taxon>Bryopsida</taxon>
        <taxon>Funariidae</taxon>
        <taxon>Funariales</taxon>
        <taxon>Funariaceae</taxon>
        <taxon>Physcomitrium</taxon>
    </lineage>
</organism>
<evidence type="ECO:0000313" key="10">
    <source>
        <dbReference type="EMBL" id="PNR32714.1"/>
    </source>
</evidence>
<reference evidence="10 12" key="1">
    <citation type="journal article" date="2008" name="Science">
        <title>The Physcomitrella genome reveals evolutionary insights into the conquest of land by plants.</title>
        <authorList>
            <person name="Rensing S."/>
            <person name="Lang D."/>
            <person name="Zimmer A."/>
            <person name="Terry A."/>
            <person name="Salamov A."/>
            <person name="Shapiro H."/>
            <person name="Nishiyama T."/>
            <person name="Perroud P.-F."/>
            <person name="Lindquist E."/>
            <person name="Kamisugi Y."/>
            <person name="Tanahashi T."/>
            <person name="Sakakibara K."/>
            <person name="Fujita T."/>
            <person name="Oishi K."/>
            <person name="Shin-I T."/>
            <person name="Kuroki Y."/>
            <person name="Toyoda A."/>
            <person name="Suzuki Y."/>
            <person name="Hashimoto A."/>
            <person name="Yamaguchi K."/>
            <person name="Sugano A."/>
            <person name="Kohara Y."/>
            <person name="Fujiyama A."/>
            <person name="Anterola A."/>
            <person name="Aoki S."/>
            <person name="Ashton N."/>
            <person name="Barbazuk W.B."/>
            <person name="Barker E."/>
            <person name="Bennetzen J."/>
            <person name="Bezanilla M."/>
            <person name="Blankenship R."/>
            <person name="Cho S.H."/>
            <person name="Dutcher S."/>
            <person name="Estelle M."/>
            <person name="Fawcett J.A."/>
            <person name="Gundlach H."/>
            <person name="Hanada K."/>
            <person name="Heyl A."/>
            <person name="Hicks K.A."/>
            <person name="Hugh J."/>
            <person name="Lohr M."/>
            <person name="Mayer K."/>
            <person name="Melkozernov A."/>
            <person name="Murata T."/>
            <person name="Nelson D."/>
            <person name="Pils B."/>
            <person name="Prigge M."/>
            <person name="Reiss B."/>
            <person name="Renner T."/>
            <person name="Rombauts S."/>
            <person name="Rushton P."/>
            <person name="Sanderfoot A."/>
            <person name="Schween G."/>
            <person name="Shiu S.-H."/>
            <person name="Stueber K."/>
            <person name="Theodoulou F.L."/>
            <person name="Tu H."/>
            <person name="Van de Peer Y."/>
            <person name="Verrier P.J."/>
            <person name="Waters E."/>
            <person name="Wood A."/>
            <person name="Yang L."/>
            <person name="Cove D."/>
            <person name="Cuming A."/>
            <person name="Hasebe M."/>
            <person name="Lucas S."/>
            <person name="Mishler D.B."/>
            <person name="Reski R."/>
            <person name="Grigoriev I."/>
            <person name="Quatrano R.S."/>
            <person name="Boore J.L."/>
        </authorList>
    </citation>
    <scope>NUCLEOTIDE SEQUENCE [LARGE SCALE GENOMIC DNA]</scope>
    <source>
        <strain evidence="11 12">cv. Gransden 2004</strain>
    </source>
</reference>
<keyword evidence="3" id="KW-0255">Endonuclease</keyword>
<keyword evidence="8" id="KW-0808">Transferase</keyword>
<evidence type="ECO:0000313" key="12">
    <source>
        <dbReference type="Proteomes" id="UP000006727"/>
    </source>
</evidence>
<accession>A0A2K1ITV4</accession>
<evidence type="ECO:0000256" key="2">
    <source>
        <dbReference type="ARBA" id="ARBA00022723"/>
    </source>
</evidence>
<evidence type="ECO:0000313" key="11">
    <source>
        <dbReference type="EnsemblPlants" id="PAC:32946114.CDS.1"/>
    </source>
</evidence>
<evidence type="ECO:0000256" key="4">
    <source>
        <dbReference type="ARBA" id="ARBA00022801"/>
    </source>
</evidence>
<keyword evidence="8" id="KW-0548">Nucleotidyltransferase</keyword>
<dbReference type="EnsemblPlants" id="Pp3c20_3370V3.1">
    <property type="protein sequence ID" value="PAC:32946114.CDS.1"/>
    <property type="gene ID" value="Pp3c20_3370"/>
</dbReference>
<keyword evidence="8" id="KW-0239">DNA-directed DNA polymerase</keyword>
<proteinExistence type="predicted"/>
<dbReference type="Gene3D" id="3.30.420.10">
    <property type="entry name" value="Ribonuclease H-like superfamily/Ribonuclease H"/>
    <property type="match status" value="1"/>
</dbReference>
<dbReference type="GO" id="GO:0046872">
    <property type="term" value="F:metal ion binding"/>
    <property type="evidence" value="ECO:0007669"/>
    <property type="project" value="UniProtKB-KW"/>
</dbReference>
<keyword evidence="1" id="KW-0540">Nuclease</keyword>
<sequence>MAAGIPYLLVHQEICTHYQHGKQACTSLLWKSETRAQETLELIHINICGPFPTTSLKGSNYILVIVDDHSRFTWVSNSRAALLESYSHKEPTPPRY</sequence>
<dbReference type="InParanoid" id="A0A2K1ITV4"/>
<evidence type="ECO:0000256" key="3">
    <source>
        <dbReference type="ARBA" id="ARBA00022759"/>
    </source>
</evidence>
<keyword evidence="4" id="KW-0378">Hydrolase</keyword>
<keyword evidence="7" id="KW-0695">RNA-directed DNA polymerase</keyword>